<keyword evidence="3" id="KW-1185">Reference proteome</keyword>
<name>A0A6G1JHY4_9PLEO</name>
<dbReference type="AlphaFoldDB" id="A0A6G1JHY4"/>
<feature type="transmembrane region" description="Helical" evidence="1">
    <location>
        <begin position="104"/>
        <end position="124"/>
    </location>
</feature>
<reference evidence="2" key="1">
    <citation type="journal article" date="2020" name="Stud. Mycol.">
        <title>101 Dothideomycetes genomes: a test case for predicting lifestyles and emergence of pathogens.</title>
        <authorList>
            <person name="Haridas S."/>
            <person name="Albert R."/>
            <person name="Binder M."/>
            <person name="Bloem J."/>
            <person name="Labutti K."/>
            <person name="Salamov A."/>
            <person name="Andreopoulos B."/>
            <person name="Baker S."/>
            <person name="Barry K."/>
            <person name="Bills G."/>
            <person name="Bluhm B."/>
            <person name="Cannon C."/>
            <person name="Castanera R."/>
            <person name="Culley D."/>
            <person name="Daum C."/>
            <person name="Ezra D."/>
            <person name="Gonzalez J."/>
            <person name="Henrissat B."/>
            <person name="Kuo A."/>
            <person name="Liang C."/>
            <person name="Lipzen A."/>
            <person name="Lutzoni F."/>
            <person name="Magnuson J."/>
            <person name="Mondo S."/>
            <person name="Nolan M."/>
            <person name="Ohm R."/>
            <person name="Pangilinan J."/>
            <person name="Park H.-J."/>
            <person name="Ramirez L."/>
            <person name="Alfaro M."/>
            <person name="Sun H."/>
            <person name="Tritt A."/>
            <person name="Yoshinaga Y."/>
            <person name="Zwiers L.-H."/>
            <person name="Turgeon B."/>
            <person name="Goodwin S."/>
            <person name="Spatafora J."/>
            <person name="Crous P."/>
            <person name="Grigoriev I."/>
        </authorList>
    </citation>
    <scope>NUCLEOTIDE SEQUENCE</scope>
    <source>
        <strain evidence="2">CBS 122367</strain>
    </source>
</reference>
<keyword evidence="1" id="KW-1133">Transmembrane helix</keyword>
<protein>
    <submittedName>
        <fullName evidence="2">Uncharacterized protein</fullName>
    </submittedName>
</protein>
<dbReference type="Proteomes" id="UP000799291">
    <property type="component" value="Unassembled WGS sequence"/>
</dbReference>
<sequence length="125" mass="13555">MDLSADAMNAARFSFLLTMSDHVFGELVHEVDVIAVMRLDLERMRINVGKCEVQVGKIACLDAIGPDAVAASITSVPRLIVGDVRTTGRAAAALSTTWGWHDCAIAEVFLTWCVVALFIFVTAMR</sequence>
<keyword evidence="1" id="KW-0472">Membrane</keyword>
<dbReference type="EMBL" id="MU005572">
    <property type="protein sequence ID" value="KAF2689785.1"/>
    <property type="molecule type" value="Genomic_DNA"/>
</dbReference>
<evidence type="ECO:0000313" key="3">
    <source>
        <dbReference type="Proteomes" id="UP000799291"/>
    </source>
</evidence>
<accession>A0A6G1JHY4</accession>
<proteinExistence type="predicted"/>
<evidence type="ECO:0000256" key="1">
    <source>
        <dbReference type="SAM" id="Phobius"/>
    </source>
</evidence>
<gene>
    <name evidence="2" type="ORF">K458DRAFT_400469</name>
</gene>
<organism evidence="2 3">
    <name type="scientific">Lentithecium fluviatile CBS 122367</name>
    <dbReference type="NCBI Taxonomy" id="1168545"/>
    <lineage>
        <taxon>Eukaryota</taxon>
        <taxon>Fungi</taxon>
        <taxon>Dikarya</taxon>
        <taxon>Ascomycota</taxon>
        <taxon>Pezizomycotina</taxon>
        <taxon>Dothideomycetes</taxon>
        <taxon>Pleosporomycetidae</taxon>
        <taxon>Pleosporales</taxon>
        <taxon>Massarineae</taxon>
        <taxon>Lentitheciaceae</taxon>
        <taxon>Lentithecium</taxon>
    </lineage>
</organism>
<evidence type="ECO:0000313" key="2">
    <source>
        <dbReference type="EMBL" id="KAF2689785.1"/>
    </source>
</evidence>
<keyword evidence="1" id="KW-0812">Transmembrane</keyword>